<dbReference type="InterPro" id="IPR001584">
    <property type="entry name" value="Integrase_cat-core"/>
</dbReference>
<organism evidence="2 3">
    <name type="scientific">Nonomuraea marmarensis</name>
    <dbReference type="NCBI Taxonomy" id="3351344"/>
    <lineage>
        <taxon>Bacteria</taxon>
        <taxon>Bacillati</taxon>
        <taxon>Actinomycetota</taxon>
        <taxon>Actinomycetes</taxon>
        <taxon>Streptosporangiales</taxon>
        <taxon>Streptosporangiaceae</taxon>
        <taxon>Nonomuraea</taxon>
    </lineage>
</organism>
<dbReference type="Gene3D" id="3.30.420.10">
    <property type="entry name" value="Ribonuclease H-like superfamily/Ribonuclease H"/>
    <property type="match status" value="1"/>
</dbReference>
<evidence type="ECO:0000313" key="2">
    <source>
        <dbReference type="EMBL" id="MFG1710751.1"/>
    </source>
</evidence>
<name>A0ABW7ATJ4_9ACTN</name>
<evidence type="ECO:0000259" key="1">
    <source>
        <dbReference type="PROSITE" id="PS50994"/>
    </source>
</evidence>
<keyword evidence="3" id="KW-1185">Reference proteome</keyword>
<comment type="caution">
    <text evidence="2">The sequence shown here is derived from an EMBL/GenBank/DDBJ whole genome shotgun (WGS) entry which is preliminary data.</text>
</comment>
<gene>
    <name evidence="2" type="ORF">ACFLIM_47075</name>
</gene>
<evidence type="ECO:0000313" key="3">
    <source>
        <dbReference type="Proteomes" id="UP001603978"/>
    </source>
</evidence>
<proteinExistence type="predicted"/>
<accession>A0ABW7ATJ4</accession>
<dbReference type="EMBL" id="JBICRM010000055">
    <property type="protein sequence ID" value="MFG1710751.1"/>
    <property type="molecule type" value="Genomic_DNA"/>
</dbReference>
<dbReference type="InterPro" id="IPR036397">
    <property type="entry name" value="RNaseH_sf"/>
</dbReference>
<feature type="domain" description="Integrase catalytic" evidence="1">
    <location>
        <begin position="147"/>
        <end position="320"/>
    </location>
</feature>
<dbReference type="RefSeq" id="WP_393176831.1">
    <property type="nucleotide sequence ID" value="NZ_JBICRM010000055.1"/>
</dbReference>
<dbReference type="Proteomes" id="UP001603978">
    <property type="component" value="Unassembled WGS sequence"/>
</dbReference>
<reference evidence="2 3" key="1">
    <citation type="submission" date="2024-10" db="EMBL/GenBank/DDBJ databases">
        <authorList>
            <person name="Topkara A.R."/>
            <person name="Saygin H."/>
        </authorList>
    </citation>
    <scope>NUCLEOTIDE SEQUENCE [LARGE SCALE GENOMIC DNA]</scope>
    <source>
        <strain evidence="2 3">M3C6</strain>
    </source>
</reference>
<dbReference type="InterPro" id="IPR012337">
    <property type="entry name" value="RNaseH-like_sf"/>
</dbReference>
<sequence length="348" mass="39679">MLELIVVLVRSELSKDAELLVLRHENAVLRRHITRPRCEAADRLWLSALSRQIPRVGWATVFPVTPGTLLRWHRLLVARKWTCHHRHRPGRPPTQVSVKKLILAVARDNPSWGHRRIQGELSRLAYKIAYSTVWEILNAAGIGPAPRRSGPTWREFLSAQAHRILACDFLTVDTVLLRRIYILIFVEQGTRRLHIAGVTTQPTGAWVAQQARNLAMDLGERMDALRFLLRDRDSTFAAGFDAVFEAEGMEMVRSPPGAPRANAICERLVGTLRRELLDRMLIYNQGHLRAVLKEYALHDNSHRPHQSLRQCPPEGRVDTPLLADDLDARRIRRKPILGGLINEYTRAA</sequence>
<dbReference type="PROSITE" id="PS50994">
    <property type="entry name" value="INTEGRASE"/>
    <property type="match status" value="1"/>
</dbReference>
<dbReference type="Pfam" id="PF13683">
    <property type="entry name" value="rve_3"/>
    <property type="match status" value="1"/>
</dbReference>
<dbReference type="SUPFAM" id="SSF53098">
    <property type="entry name" value="Ribonuclease H-like"/>
    <property type="match status" value="1"/>
</dbReference>
<protein>
    <submittedName>
        <fullName evidence="2">Integrase core domain-containing protein</fullName>
    </submittedName>
</protein>